<reference evidence="1" key="1">
    <citation type="journal article" date="2012" name="PLoS ONE">
        <title>Gene sets for utilization of primary and secondary nutrition supplies in the distal gut of endangered iberian lynx.</title>
        <authorList>
            <person name="Alcaide M."/>
            <person name="Messina E."/>
            <person name="Richter M."/>
            <person name="Bargiela R."/>
            <person name="Peplies J."/>
            <person name="Huws S.A."/>
            <person name="Newbold C.J."/>
            <person name="Golyshin P.N."/>
            <person name="Simon M.A."/>
            <person name="Lopez G."/>
            <person name="Yakimov M.M."/>
            <person name="Ferrer M."/>
        </authorList>
    </citation>
    <scope>NUCLEOTIDE SEQUENCE</scope>
</reference>
<dbReference type="InterPro" id="IPR010870">
    <property type="entry name" value="Porin_O/P"/>
</dbReference>
<dbReference type="AlphaFoldDB" id="J9F7Y4"/>
<proteinExistence type="predicted"/>
<dbReference type="Pfam" id="PF07396">
    <property type="entry name" value="Porin_O_P"/>
    <property type="match status" value="1"/>
</dbReference>
<accession>J9F7Y4</accession>
<name>J9F7Y4_9ZZZZ</name>
<dbReference type="EMBL" id="AMCI01008456">
    <property type="protein sequence ID" value="EJW91016.1"/>
    <property type="molecule type" value="Genomic_DNA"/>
</dbReference>
<organism evidence="1">
    <name type="scientific">gut metagenome</name>
    <dbReference type="NCBI Taxonomy" id="749906"/>
    <lineage>
        <taxon>unclassified sequences</taxon>
        <taxon>metagenomes</taxon>
        <taxon>organismal metagenomes</taxon>
    </lineage>
</organism>
<sequence length="399" mass="45044">MKKILFSWGLWTCLLCLSVGKLQAQDQPLVDPNDSIRSLVGRLFPNYNADLSAHMNLQFSTAGVANFEEGSFEDASFKLNRVKLEILGTFSKQFSYHFRQSYNKYSNPHSLDNLSSSIELALVNWKLTDCFTLTAGKQSVAMGGYEFYVSAIKVREFSEFNDRISCYQAGLAGTIQLSPTQELVLQVVNNRSGESEETYVYGLPQDVKKAKVPVLSTLNWNGFFFDRALQLRYAASYGQLAEGRNAFYLTSGTIYEKGPVIAYLDLMYSREGLDSKGIVSELQGPGIVNPVTAQNVEYFTAIANFDYRIHPHWNVYVKGAYERSSIYEANGDFDKGLYRTSWNAQACVEYFPMRNKELQIFAHFLYKGTHLTDRGRALGGFSPDRQRVSLGLVYAIPVF</sequence>
<gene>
    <name evidence="1" type="ORF">EVA_20871</name>
</gene>
<evidence type="ECO:0008006" key="2">
    <source>
        <dbReference type="Google" id="ProtNLM"/>
    </source>
</evidence>
<evidence type="ECO:0000313" key="1">
    <source>
        <dbReference type="EMBL" id="EJW91016.1"/>
    </source>
</evidence>
<comment type="caution">
    <text evidence="1">The sequence shown here is derived from an EMBL/GenBank/DDBJ whole genome shotgun (WGS) entry which is preliminary data.</text>
</comment>
<protein>
    <recommendedName>
        <fullName evidence="2">Phosphate-selective porin O and P</fullName>
    </recommendedName>
</protein>